<evidence type="ECO:0000256" key="3">
    <source>
        <dbReference type="SAM" id="MobiDB-lite"/>
    </source>
</evidence>
<dbReference type="Proteomes" id="UP000799439">
    <property type="component" value="Unassembled WGS sequence"/>
</dbReference>
<dbReference type="EMBL" id="ML996081">
    <property type="protein sequence ID" value="KAF2156843.1"/>
    <property type="molecule type" value="Genomic_DNA"/>
</dbReference>
<dbReference type="OrthoDB" id="425555at2759"/>
<feature type="region of interest" description="Disordered" evidence="3">
    <location>
        <begin position="1"/>
        <end position="78"/>
    </location>
</feature>
<organism evidence="4 5">
    <name type="scientific">Myriangium duriaei CBS 260.36</name>
    <dbReference type="NCBI Taxonomy" id="1168546"/>
    <lineage>
        <taxon>Eukaryota</taxon>
        <taxon>Fungi</taxon>
        <taxon>Dikarya</taxon>
        <taxon>Ascomycota</taxon>
        <taxon>Pezizomycotina</taxon>
        <taxon>Dothideomycetes</taxon>
        <taxon>Dothideomycetidae</taxon>
        <taxon>Myriangiales</taxon>
        <taxon>Myriangiaceae</taxon>
        <taxon>Myriangium</taxon>
    </lineage>
</organism>
<keyword evidence="2" id="KW-0175">Coiled coil</keyword>
<reference evidence="4" key="1">
    <citation type="journal article" date="2020" name="Stud. Mycol.">
        <title>101 Dothideomycetes genomes: a test case for predicting lifestyles and emergence of pathogens.</title>
        <authorList>
            <person name="Haridas S."/>
            <person name="Albert R."/>
            <person name="Binder M."/>
            <person name="Bloem J."/>
            <person name="Labutti K."/>
            <person name="Salamov A."/>
            <person name="Andreopoulos B."/>
            <person name="Baker S."/>
            <person name="Barry K."/>
            <person name="Bills G."/>
            <person name="Bluhm B."/>
            <person name="Cannon C."/>
            <person name="Castanera R."/>
            <person name="Culley D."/>
            <person name="Daum C."/>
            <person name="Ezra D."/>
            <person name="Gonzalez J."/>
            <person name="Henrissat B."/>
            <person name="Kuo A."/>
            <person name="Liang C."/>
            <person name="Lipzen A."/>
            <person name="Lutzoni F."/>
            <person name="Magnuson J."/>
            <person name="Mondo S."/>
            <person name="Nolan M."/>
            <person name="Ohm R."/>
            <person name="Pangilinan J."/>
            <person name="Park H.-J."/>
            <person name="Ramirez L."/>
            <person name="Alfaro M."/>
            <person name="Sun H."/>
            <person name="Tritt A."/>
            <person name="Yoshinaga Y."/>
            <person name="Zwiers L.-H."/>
            <person name="Turgeon B."/>
            <person name="Goodwin S."/>
            <person name="Spatafora J."/>
            <person name="Crous P."/>
            <person name="Grigoriev I."/>
        </authorList>
    </citation>
    <scope>NUCLEOTIDE SEQUENCE</scope>
    <source>
        <strain evidence="4">CBS 260.36</strain>
    </source>
</reference>
<dbReference type="GO" id="GO:0019905">
    <property type="term" value="F:syntaxin binding"/>
    <property type="evidence" value="ECO:0007669"/>
    <property type="project" value="InterPro"/>
</dbReference>
<dbReference type="PANTHER" id="PTHR16127">
    <property type="entry name" value="TAXILIN"/>
    <property type="match status" value="1"/>
</dbReference>
<evidence type="ECO:0000313" key="4">
    <source>
        <dbReference type="EMBL" id="KAF2156843.1"/>
    </source>
</evidence>
<feature type="compositionally biased region" description="Acidic residues" evidence="3">
    <location>
        <begin position="363"/>
        <end position="395"/>
    </location>
</feature>
<name>A0A9P4JD65_9PEZI</name>
<feature type="compositionally biased region" description="Polar residues" evidence="3">
    <location>
        <begin position="43"/>
        <end position="52"/>
    </location>
</feature>
<dbReference type="Pfam" id="PF09728">
    <property type="entry name" value="Taxilin"/>
    <property type="match status" value="1"/>
</dbReference>
<proteinExistence type="inferred from homology"/>
<feature type="coiled-coil region" evidence="2">
    <location>
        <begin position="310"/>
        <end position="337"/>
    </location>
</feature>
<sequence length="428" mass="49013">MTEVASRPSAATTGSRVQADLPGAPPPPSVAPSKKTKGKKVVNDQNEANRQLQARIAQLEQDKAGKTEEDAEIDREVRKANREMQSMLTTMDNVNNRADYIHKKWTELLGELKRTEREHSRAKKRADQLQKEKDSQRSELTKANSVKDKLEKLSRELTKENKRLKDDLRDIKETAEDKNEELHRRLEQMVGDVEDVILSRESPNRVVAELDEDKMFKEKFKSFVEQYEMREIHMASVLRARELEIQYHIAQHDKLRKAQDAELTKSHQLTRQVSTFSQTENELRNQLNIYVEKFKQEATNKNIFQMAEERSHSQKEIDRLAKENDKLKKLCRAMQTNGYGRVGGGAVEGAAVDPQHPQSAMEPEPEEESLGETDSEYEYRDDGDDYDDESTEEDPATPPMRTYGPVPPPPPPPATTDKFPNGVNGVRH</sequence>
<feature type="region of interest" description="Disordered" evidence="3">
    <location>
        <begin position="115"/>
        <end position="154"/>
    </location>
</feature>
<accession>A0A9P4JD65</accession>
<evidence type="ECO:0000256" key="1">
    <source>
        <dbReference type="ARBA" id="ARBA00009550"/>
    </source>
</evidence>
<dbReference type="PANTHER" id="PTHR16127:SF13">
    <property type="entry name" value="GH01188P"/>
    <property type="match status" value="1"/>
</dbReference>
<feature type="compositionally biased region" description="Pro residues" evidence="3">
    <location>
        <begin position="405"/>
        <end position="414"/>
    </location>
</feature>
<evidence type="ECO:0000313" key="5">
    <source>
        <dbReference type="Proteomes" id="UP000799439"/>
    </source>
</evidence>
<feature type="region of interest" description="Disordered" evidence="3">
    <location>
        <begin position="342"/>
        <end position="428"/>
    </location>
</feature>
<dbReference type="InterPro" id="IPR026183">
    <property type="entry name" value="Taxilin_fam"/>
</dbReference>
<comment type="caution">
    <text evidence="4">The sequence shown here is derived from an EMBL/GenBank/DDBJ whole genome shotgun (WGS) entry which is preliminary data.</text>
</comment>
<feature type="compositionally biased region" description="Basic and acidic residues" evidence="3">
    <location>
        <begin position="60"/>
        <end position="78"/>
    </location>
</feature>
<evidence type="ECO:0000256" key="2">
    <source>
        <dbReference type="SAM" id="Coils"/>
    </source>
</evidence>
<comment type="similarity">
    <text evidence="1">Belongs to the taxilin family.</text>
</comment>
<gene>
    <name evidence="4" type="ORF">K461DRAFT_5309</name>
</gene>
<feature type="compositionally biased region" description="Low complexity" evidence="3">
    <location>
        <begin position="348"/>
        <end position="362"/>
    </location>
</feature>
<keyword evidence="5" id="KW-1185">Reference proteome</keyword>
<protein>
    <submittedName>
        <fullName evidence="4">Uncharacterized protein</fullName>
    </submittedName>
</protein>
<dbReference type="AlphaFoldDB" id="A0A9P4JD65"/>